<reference evidence="6" key="1">
    <citation type="journal article" date="2021" name="Polymers (Basel)">
        <title>Highly Stretchable Bacterial Cellulose Produced by Komagataeibacter hansenii SI1.</title>
        <authorList>
            <person name="Cielecka I."/>
            <person name="Ryngajllo M."/>
            <person name="Maniukiewicz W."/>
            <person name="Bielecki S."/>
        </authorList>
    </citation>
    <scope>NUCLEOTIDE SEQUENCE</scope>
    <source>
        <strain evidence="6">SI1</strain>
    </source>
</reference>
<evidence type="ECO:0000313" key="6">
    <source>
        <dbReference type="EMBL" id="MCJ8355101.1"/>
    </source>
</evidence>
<feature type="DNA-binding region" description="H-T-H motif" evidence="4">
    <location>
        <begin position="31"/>
        <end position="50"/>
    </location>
</feature>
<dbReference type="AlphaFoldDB" id="A0AAW5EVB9"/>
<dbReference type="InterPro" id="IPR011075">
    <property type="entry name" value="TetR_C"/>
</dbReference>
<name>A0AAW5EVB9_NOVHA</name>
<dbReference type="GO" id="GO:0003677">
    <property type="term" value="F:DNA binding"/>
    <property type="evidence" value="ECO:0007669"/>
    <property type="project" value="UniProtKB-UniRule"/>
</dbReference>
<dbReference type="SUPFAM" id="SSF46689">
    <property type="entry name" value="Homeodomain-like"/>
    <property type="match status" value="1"/>
</dbReference>
<evidence type="ECO:0000256" key="4">
    <source>
        <dbReference type="PROSITE-ProRule" id="PRU00335"/>
    </source>
</evidence>
<reference evidence="6" key="2">
    <citation type="submission" date="2022-03" db="EMBL/GenBank/DDBJ databases">
        <authorList>
            <person name="Ryngajllo M."/>
            <person name="Jacek P."/>
            <person name="Kubiak K."/>
        </authorList>
    </citation>
    <scope>NUCLEOTIDE SEQUENCE</scope>
    <source>
        <strain evidence="6">SI1</strain>
    </source>
</reference>
<keyword evidence="3" id="KW-0804">Transcription</keyword>
<gene>
    <name evidence="6" type="ORF">K1W68_14065</name>
</gene>
<dbReference type="GeneID" id="61366300"/>
<dbReference type="InterPro" id="IPR009057">
    <property type="entry name" value="Homeodomain-like_sf"/>
</dbReference>
<evidence type="ECO:0000313" key="7">
    <source>
        <dbReference type="Proteomes" id="UP001202887"/>
    </source>
</evidence>
<dbReference type="PANTHER" id="PTHR47506:SF6">
    <property type="entry name" value="HTH-TYPE TRANSCRIPTIONAL REPRESSOR NEMR"/>
    <property type="match status" value="1"/>
</dbReference>
<sequence>MAATPMQATTRLRLLEQAWPLIAQKGFANTSINDVLEAAHVPKGSFYYYFSSKDIFGQEVLQYNMREHADAIRMFLSRPHLTGMERMMAYWSSWAERESNPDPRQKCLIVKIGSEVSELSDGMRVVMERGIDMLVALLDGGIRAGVNDGSICPVIEPAHVARELFHYWLGNAVAFKIHRNPPRLIRALDITRTILLGLRPEQDMPVAVP</sequence>
<evidence type="ECO:0000256" key="2">
    <source>
        <dbReference type="ARBA" id="ARBA00023125"/>
    </source>
</evidence>
<dbReference type="Gene3D" id="1.10.357.10">
    <property type="entry name" value="Tetracycline Repressor, domain 2"/>
    <property type="match status" value="1"/>
</dbReference>
<accession>A0AAW5EVB9</accession>
<evidence type="ECO:0000256" key="3">
    <source>
        <dbReference type="ARBA" id="ARBA00023163"/>
    </source>
</evidence>
<dbReference type="Pfam" id="PF16925">
    <property type="entry name" value="TetR_C_13"/>
    <property type="match status" value="1"/>
</dbReference>
<dbReference type="Proteomes" id="UP001202887">
    <property type="component" value="Unassembled WGS sequence"/>
</dbReference>
<evidence type="ECO:0000259" key="5">
    <source>
        <dbReference type="PROSITE" id="PS50977"/>
    </source>
</evidence>
<dbReference type="PANTHER" id="PTHR47506">
    <property type="entry name" value="TRANSCRIPTIONAL REGULATORY PROTEIN"/>
    <property type="match status" value="1"/>
</dbReference>
<dbReference type="Pfam" id="PF00440">
    <property type="entry name" value="TetR_N"/>
    <property type="match status" value="1"/>
</dbReference>
<dbReference type="PROSITE" id="PS50977">
    <property type="entry name" value="HTH_TETR_2"/>
    <property type="match status" value="1"/>
</dbReference>
<proteinExistence type="predicted"/>
<evidence type="ECO:0000256" key="1">
    <source>
        <dbReference type="ARBA" id="ARBA00023015"/>
    </source>
</evidence>
<dbReference type="InterPro" id="IPR036271">
    <property type="entry name" value="Tet_transcr_reg_TetR-rel_C_sf"/>
</dbReference>
<dbReference type="SUPFAM" id="SSF48498">
    <property type="entry name" value="Tetracyclin repressor-like, C-terminal domain"/>
    <property type="match status" value="1"/>
</dbReference>
<feature type="domain" description="HTH tetR-type" evidence="5">
    <location>
        <begin position="8"/>
        <end position="68"/>
    </location>
</feature>
<dbReference type="RefSeq" id="WP_192265512.1">
    <property type="nucleotide sequence ID" value="NZ_CP062147.1"/>
</dbReference>
<organism evidence="6 7">
    <name type="scientific">Novacetimonas hansenii</name>
    <name type="common">Komagataeibacter hansenii</name>
    <dbReference type="NCBI Taxonomy" id="436"/>
    <lineage>
        <taxon>Bacteria</taxon>
        <taxon>Pseudomonadati</taxon>
        <taxon>Pseudomonadota</taxon>
        <taxon>Alphaproteobacteria</taxon>
        <taxon>Acetobacterales</taxon>
        <taxon>Acetobacteraceae</taxon>
        <taxon>Novacetimonas</taxon>
    </lineage>
</organism>
<protein>
    <submittedName>
        <fullName evidence="6">TetR/AcrR family transcriptional regulator</fullName>
    </submittedName>
</protein>
<keyword evidence="1" id="KW-0805">Transcription regulation</keyword>
<comment type="caution">
    <text evidence="6">The sequence shown here is derived from an EMBL/GenBank/DDBJ whole genome shotgun (WGS) entry which is preliminary data.</text>
</comment>
<keyword evidence="2 4" id="KW-0238">DNA-binding</keyword>
<dbReference type="InterPro" id="IPR001647">
    <property type="entry name" value="HTH_TetR"/>
</dbReference>
<dbReference type="EMBL" id="JAIBCX010000053">
    <property type="protein sequence ID" value="MCJ8355101.1"/>
    <property type="molecule type" value="Genomic_DNA"/>
</dbReference>